<proteinExistence type="predicted"/>
<evidence type="ECO:0000256" key="2">
    <source>
        <dbReference type="ARBA" id="ARBA00022723"/>
    </source>
</evidence>
<feature type="region of interest" description="Disordered" evidence="7">
    <location>
        <begin position="659"/>
        <end position="683"/>
    </location>
</feature>
<evidence type="ECO:0000256" key="4">
    <source>
        <dbReference type="ARBA" id="ARBA00023125"/>
    </source>
</evidence>
<comment type="caution">
    <text evidence="9">The sequence shown here is derived from an EMBL/GenBank/DDBJ whole genome shotgun (WGS) entry which is preliminary data.</text>
</comment>
<evidence type="ECO:0000256" key="7">
    <source>
        <dbReference type="SAM" id="MobiDB-lite"/>
    </source>
</evidence>
<feature type="region of interest" description="Disordered" evidence="7">
    <location>
        <begin position="425"/>
        <end position="446"/>
    </location>
</feature>
<keyword evidence="6" id="KW-0539">Nucleus</keyword>
<dbReference type="PROSITE" id="PS50048">
    <property type="entry name" value="ZN2_CY6_FUNGAL_2"/>
    <property type="match status" value="1"/>
</dbReference>
<comment type="subcellular location">
    <subcellularLocation>
        <location evidence="1">Nucleus</location>
    </subcellularLocation>
</comment>
<dbReference type="InterPro" id="IPR050987">
    <property type="entry name" value="AtrR-like"/>
</dbReference>
<evidence type="ECO:0000313" key="9">
    <source>
        <dbReference type="EMBL" id="CAI6340544.1"/>
    </source>
</evidence>
<evidence type="ECO:0000313" key="10">
    <source>
        <dbReference type="Proteomes" id="UP001152607"/>
    </source>
</evidence>
<dbReference type="OrthoDB" id="2123952at2759"/>
<keyword evidence="2" id="KW-0479">Metal-binding</keyword>
<dbReference type="PROSITE" id="PS00463">
    <property type="entry name" value="ZN2_CY6_FUNGAL_1"/>
    <property type="match status" value="1"/>
</dbReference>
<dbReference type="SUPFAM" id="SSF57701">
    <property type="entry name" value="Zn2/Cys6 DNA-binding domain"/>
    <property type="match status" value="1"/>
</dbReference>
<organism evidence="9 10">
    <name type="scientific">Periconia digitata</name>
    <dbReference type="NCBI Taxonomy" id="1303443"/>
    <lineage>
        <taxon>Eukaryota</taxon>
        <taxon>Fungi</taxon>
        <taxon>Dikarya</taxon>
        <taxon>Ascomycota</taxon>
        <taxon>Pezizomycotina</taxon>
        <taxon>Dothideomycetes</taxon>
        <taxon>Pleosporomycetidae</taxon>
        <taxon>Pleosporales</taxon>
        <taxon>Massarineae</taxon>
        <taxon>Periconiaceae</taxon>
        <taxon>Periconia</taxon>
    </lineage>
</organism>
<protein>
    <recommendedName>
        <fullName evidence="8">Zn(2)-C6 fungal-type domain-containing protein</fullName>
    </recommendedName>
</protein>
<dbReference type="Pfam" id="PF04082">
    <property type="entry name" value="Fungal_trans"/>
    <property type="match status" value="1"/>
</dbReference>
<evidence type="ECO:0000256" key="5">
    <source>
        <dbReference type="ARBA" id="ARBA00023163"/>
    </source>
</evidence>
<dbReference type="Pfam" id="PF00172">
    <property type="entry name" value="Zn_clus"/>
    <property type="match status" value="1"/>
</dbReference>
<dbReference type="Gene3D" id="4.10.240.10">
    <property type="entry name" value="Zn(2)-C6 fungal-type DNA-binding domain"/>
    <property type="match status" value="1"/>
</dbReference>
<dbReference type="GO" id="GO:0005634">
    <property type="term" value="C:nucleus"/>
    <property type="evidence" value="ECO:0007669"/>
    <property type="project" value="UniProtKB-SubCell"/>
</dbReference>
<feature type="domain" description="Zn(2)-C6 fungal-type" evidence="8">
    <location>
        <begin position="101"/>
        <end position="131"/>
    </location>
</feature>
<dbReference type="SMART" id="SM00906">
    <property type="entry name" value="Fungal_trans"/>
    <property type="match status" value="1"/>
</dbReference>
<feature type="compositionally biased region" description="Low complexity" evidence="7">
    <location>
        <begin position="178"/>
        <end position="188"/>
    </location>
</feature>
<dbReference type="CDD" id="cd12148">
    <property type="entry name" value="fungal_TF_MHR"/>
    <property type="match status" value="1"/>
</dbReference>
<evidence type="ECO:0000256" key="3">
    <source>
        <dbReference type="ARBA" id="ARBA00023015"/>
    </source>
</evidence>
<dbReference type="GO" id="GO:0000981">
    <property type="term" value="F:DNA-binding transcription factor activity, RNA polymerase II-specific"/>
    <property type="evidence" value="ECO:0007669"/>
    <property type="project" value="InterPro"/>
</dbReference>
<evidence type="ECO:0000256" key="1">
    <source>
        <dbReference type="ARBA" id="ARBA00004123"/>
    </source>
</evidence>
<dbReference type="InterPro" id="IPR007219">
    <property type="entry name" value="XnlR_reg_dom"/>
</dbReference>
<dbReference type="GO" id="GO:0008270">
    <property type="term" value="F:zinc ion binding"/>
    <property type="evidence" value="ECO:0007669"/>
    <property type="project" value="InterPro"/>
</dbReference>
<name>A0A9W4USA4_9PLEO</name>
<keyword evidence="5" id="KW-0804">Transcription</keyword>
<feature type="compositionally biased region" description="Acidic residues" evidence="7">
    <location>
        <begin position="433"/>
        <end position="442"/>
    </location>
</feature>
<dbReference type="PANTHER" id="PTHR46910:SF37">
    <property type="entry name" value="ZN(II)2CYS6 TRANSCRIPTION FACTOR (EUROFUNG)"/>
    <property type="match status" value="1"/>
</dbReference>
<keyword evidence="3" id="KW-0805">Transcription regulation</keyword>
<dbReference type="SMART" id="SM00066">
    <property type="entry name" value="GAL4"/>
    <property type="match status" value="1"/>
</dbReference>
<dbReference type="InterPro" id="IPR036864">
    <property type="entry name" value="Zn2-C6_fun-type_DNA-bd_sf"/>
</dbReference>
<dbReference type="PANTHER" id="PTHR46910">
    <property type="entry name" value="TRANSCRIPTION FACTOR PDR1"/>
    <property type="match status" value="1"/>
</dbReference>
<dbReference type="GO" id="GO:0003677">
    <property type="term" value="F:DNA binding"/>
    <property type="evidence" value="ECO:0007669"/>
    <property type="project" value="UniProtKB-KW"/>
</dbReference>
<dbReference type="AlphaFoldDB" id="A0A9W4USA4"/>
<dbReference type="EMBL" id="CAOQHR010000010">
    <property type="protein sequence ID" value="CAI6340544.1"/>
    <property type="molecule type" value="Genomic_DNA"/>
</dbReference>
<dbReference type="Proteomes" id="UP001152607">
    <property type="component" value="Unassembled WGS sequence"/>
</dbReference>
<evidence type="ECO:0000259" key="8">
    <source>
        <dbReference type="PROSITE" id="PS50048"/>
    </source>
</evidence>
<keyword evidence="4" id="KW-0238">DNA-binding</keyword>
<evidence type="ECO:0000256" key="6">
    <source>
        <dbReference type="ARBA" id="ARBA00023242"/>
    </source>
</evidence>
<keyword evidence="10" id="KW-1185">Reference proteome</keyword>
<dbReference type="CDD" id="cd00067">
    <property type="entry name" value="GAL4"/>
    <property type="match status" value="1"/>
</dbReference>
<feature type="region of interest" description="Disordered" evidence="7">
    <location>
        <begin position="169"/>
        <end position="190"/>
    </location>
</feature>
<reference evidence="9" key="1">
    <citation type="submission" date="2023-01" db="EMBL/GenBank/DDBJ databases">
        <authorList>
            <person name="Van Ghelder C."/>
            <person name="Rancurel C."/>
        </authorList>
    </citation>
    <scope>NUCLEOTIDE SEQUENCE</scope>
    <source>
        <strain evidence="9">CNCM I-4278</strain>
    </source>
</reference>
<accession>A0A9W4USA4</accession>
<dbReference type="GO" id="GO:0006351">
    <property type="term" value="P:DNA-templated transcription"/>
    <property type="evidence" value="ECO:0007669"/>
    <property type="project" value="InterPro"/>
</dbReference>
<dbReference type="InterPro" id="IPR001138">
    <property type="entry name" value="Zn2Cys6_DnaBD"/>
</dbReference>
<gene>
    <name evidence="9" type="ORF">PDIGIT_LOCUS13724</name>
</gene>
<sequence>MLCIRTEVSASVVIISQSNLITKLRGGKRCRASGMCVVRRRRRRSNHTTSHNSTSNCLFQVSLLEPNKYPHPLCREPKMSRTMTNGSRRKEEPQVALVIRACDMCRKKKIRCEIVADTCAQCLKYKTPCHFTPVSMKRTPRRSPKDKYLQDLEQRLKRMEEQLKCAMARQPGAEHAGESSSESSGTATPYHLQTGMYHNPQMELDVPMVEYTSPTEDFLQPMDFGQPIQKTIFAESPEYQTAPLFLYDNPHNRNIPFSPLPPVDKGLALIEKSLRGFNSAFPIFDRETFLVKYQNPESNLNNTCWWACLNVVLALSHRFTGTTVTEEEQDLEAWGYFQNALSVSDQLITMGPSVQSVQALIGLALLFLGSPNQGPVSLLISSAIKLAQRMKLHRSYQNSTLPLSEIEQRKQIFWSAYTIDKDLSLTTGQPPAQDDDDMDVEMPSESPSEESKVFAFRIRLARIQGQIYKHLCSVRARRKPSNERVMAARKLEKVLQMWKAKIPEEIFEYHQENGNDGVYSIILQLSYFNAISTIYNSLPNFPMNCELSIPQHPEITYEARKAINLLDATPRRNYACLWAVFPIYVTASTTLLTYTLSKPTNASAALDLKLSQSLLRMLVTLARVSEGQRPEVAEMYRSSVELFEKARMAIETSKKAIRDTDNKDDVDVDDDEKGLFAPPEGQKESVEDFLKRMERIGRAGYEHFDLDLLSPKTLAWVESHNIAARKG</sequence>